<evidence type="ECO:0000313" key="3">
    <source>
        <dbReference type="Proteomes" id="UP000249986"/>
    </source>
</evidence>
<name>A0A2X2Y546_CLOPF</name>
<accession>A0A2X2Y546</accession>
<keyword evidence="1" id="KW-1133">Transmembrane helix</keyword>
<dbReference type="EMBL" id="UAWG01000001">
    <property type="protein sequence ID" value="SQB58003.1"/>
    <property type="molecule type" value="Genomic_DNA"/>
</dbReference>
<feature type="transmembrane region" description="Helical" evidence="1">
    <location>
        <begin position="64"/>
        <end position="81"/>
    </location>
</feature>
<feature type="transmembrane region" description="Helical" evidence="1">
    <location>
        <begin position="6"/>
        <end position="27"/>
    </location>
</feature>
<feature type="transmembrane region" description="Helical" evidence="1">
    <location>
        <begin position="34"/>
        <end position="52"/>
    </location>
</feature>
<evidence type="ECO:0000313" key="2">
    <source>
        <dbReference type="EMBL" id="SQB58003.1"/>
    </source>
</evidence>
<gene>
    <name evidence="2" type="ORF">NCTC10719_00599</name>
</gene>
<evidence type="ECO:0000256" key="1">
    <source>
        <dbReference type="SAM" id="Phobius"/>
    </source>
</evidence>
<dbReference type="RefSeq" id="WP_111926069.1">
    <property type="nucleotide sequence ID" value="NZ_UAWG01000001.1"/>
</dbReference>
<sequence length="108" mass="12193">MALGYLLILSVFILVLSILGISLLFFLKNSKLKNVVFYFLVIWSILIAYLNATSLPTNYIVQQIIAWLFGSISIIAIIIKVKKTGETNIPYILVTISVLLGIFMMFFN</sequence>
<dbReference type="Proteomes" id="UP000249986">
    <property type="component" value="Unassembled WGS sequence"/>
</dbReference>
<organism evidence="2 3">
    <name type="scientific">Clostridium perfringens</name>
    <dbReference type="NCBI Taxonomy" id="1502"/>
    <lineage>
        <taxon>Bacteria</taxon>
        <taxon>Bacillati</taxon>
        <taxon>Bacillota</taxon>
        <taxon>Clostridia</taxon>
        <taxon>Eubacteriales</taxon>
        <taxon>Clostridiaceae</taxon>
        <taxon>Clostridium</taxon>
    </lineage>
</organism>
<reference evidence="2 3" key="1">
    <citation type="submission" date="2018-06" db="EMBL/GenBank/DDBJ databases">
        <authorList>
            <consortium name="Pathogen Informatics"/>
            <person name="Doyle S."/>
        </authorList>
    </citation>
    <scope>NUCLEOTIDE SEQUENCE [LARGE SCALE GENOMIC DNA]</scope>
    <source>
        <strain evidence="2 3">NCTC10719</strain>
    </source>
</reference>
<protein>
    <submittedName>
        <fullName evidence="2">Uncharacterized protein</fullName>
    </submittedName>
</protein>
<keyword evidence="1" id="KW-0472">Membrane</keyword>
<dbReference type="AlphaFoldDB" id="A0A2X2Y546"/>
<proteinExistence type="predicted"/>
<feature type="transmembrane region" description="Helical" evidence="1">
    <location>
        <begin position="88"/>
        <end position="107"/>
    </location>
</feature>
<keyword evidence="1" id="KW-0812">Transmembrane</keyword>